<protein>
    <submittedName>
        <fullName evidence="2">Uncharacterized protein</fullName>
    </submittedName>
</protein>
<evidence type="ECO:0000256" key="1">
    <source>
        <dbReference type="SAM" id="MobiDB-lite"/>
    </source>
</evidence>
<dbReference type="Proteomes" id="UP000018780">
    <property type="component" value="Plasmid unnamed2"/>
</dbReference>
<accession>V9W325</accession>
<sequence length="30" mass="3213">MADPVPVPRRCRDRQDGRFAGATVSGAGRL</sequence>
<dbReference type="AlphaFoldDB" id="V9W325"/>
<evidence type="ECO:0000313" key="3">
    <source>
        <dbReference type="Proteomes" id="UP000018780"/>
    </source>
</evidence>
<geneLocation type="plasmid" evidence="3">
    <name>2</name>
</geneLocation>
<gene>
    <name evidence="2" type="ORF">METH_22350</name>
</gene>
<evidence type="ECO:0000313" key="2">
    <source>
        <dbReference type="EMBL" id="AHD03572.1"/>
    </source>
</evidence>
<proteinExistence type="predicted"/>
<reference evidence="2 3" key="1">
    <citation type="submission" date="2013-09" db="EMBL/GenBank/DDBJ databases">
        <authorList>
            <consortium name="DOE Joint Genome Institute"/>
            <person name="Klenk H.-P."/>
            <person name="Huntemann M."/>
            <person name="Han J."/>
            <person name="Chen A."/>
            <person name="Kyrpides N."/>
            <person name="Mavromatis K."/>
            <person name="Markowitz V."/>
            <person name="Palaniappan K."/>
            <person name="Ivanova N."/>
            <person name="Schaumberg A."/>
            <person name="Pati A."/>
            <person name="Liolios K."/>
            <person name="Nordberg H.P."/>
            <person name="Cantor M.N."/>
            <person name="Hua S.X."/>
            <person name="Woyke T."/>
        </authorList>
    </citation>
    <scope>NUCLEOTIDE SEQUENCE [LARGE SCALE GENOMIC DNA]</scope>
    <source>
        <strain evidence="2 3">DSM 14336</strain>
        <plasmid evidence="3">2</plasmid>
    </source>
</reference>
<organism evidence="2 3">
    <name type="scientific">Leisingera methylohalidivorans DSM 14336</name>
    <dbReference type="NCBI Taxonomy" id="999552"/>
    <lineage>
        <taxon>Bacteria</taxon>
        <taxon>Pseudomonadati</taxon>
        <taxon>Pseudomonadota</taxon>
        <taxon>Alphaproteobacteria</taxon>
        <taxon>Rhodobacterales</taxon>
        <taxon>Roseobacteraceae</taxon>
        <taxon>Leisingera</taxon>
    </lineage>
</organism>
<name>V9W325_9RHOB</name>
<dbReference type="EMBL" id="CP006775">
    <property type="protein sequence ID" value="AHD03572.1"/>
    <property type="molecule type" value="Genomic_DNA"/>
</dbReference>
<dbReference type="HOGENOM" id="CLU_3404195_0_0_5"/>
<dbReference type="KEGG" id="lmd:METH_22350"/>
<feature type="region of interest" description="Disordered" evidence="1">
    <location>
        <begin position="1"/>
        <end position="30"/>
    </location>
</feature>
<keyword evidence="2" id="KW-0614">Plasmid</keyword>
<keyword evidence="3" id="KW-1185">Reference proteome</keyword>